<evidence type="ECO:0000256" key="2">
    <source>
        <dbReference type="ARBA" id="ARBA00022723"/>
    </source>
</evidence>
<reference evidence="7 8" key="1">
    <citation type="submission" date="2018-02" db="EMBL/GenBank/DDBJ databases">
        <title>Comparative genomes isolates from brazilian mangrove.</title>
        <authorList>
            <person name="Araujo J.E."/>
            <person name="Taketani R.G."/>
            <person name="Silva M.C.P."/>
            <person name="Loureco M.V."/>
            <person name="Andreote F.D."/>
        </authorList>
    </citation>
    <scope>NUCLEOTIDE SEQUENCE [LARGE SCALE GENOMIC DNA]</scope>
    <source>
        <strain evidence="7 8">HEX-2 MGV</strain>
    </source>
</reference>
<dbReference type="InterPro" id="IPR011444">
    <property type="entry name" value="DUF1549"/>
</dbReference>
<dbReference type="Pfam" id="PF07583">
    <property type="entry name" value="PSCyt2"/>
    <property type="match status" value="1"/>
</dbReference>
<dbReference type="OrthoDB" id="127107at2"/>
<dbReference type="InterPro" id="IPR022655">
    <property type="entry name" value="DUF1553"/>
</dbReference>
<dbReference type="GO" id="GO:0046872">
    <property type="term" value="F:metal ion binding"/>
    <property type="evidence" value="ECO:0007669"/>
    <property type="project" value="UniProtKB-KW"/>
</dbReference>
<evidence type="ECO:0000313" key="7">
    <source>
        <dbReference type="EMBL" id="PQO41242.1"/>
    </source>
</evidence>
<dbReference type="Pfam" id="PF07587">
    <property type="entry name" value="PSD1"/>
    <property type="match status" value="1"/>
</dbReference>
<dbReference type="GO" id="GO:0009055">
    <property type="term" value="F:electron transfer activity"/>
    <property type="evidence" value="ECO:0007669"/>
    <property type="project" value="InterPro"/>
</dbReference>
<feature type="domain" description="Cytochrome c" evidence="6">
    <location>
        <begin position="31"/>
        <end position="215"/>
    </location>
</feature>
<evidence type="ECO:0000256" key="5">
    <source>
        <dbReference type="SAM" id="MobiDB-lite"/>
    </source>
</evidence>
<keyword evidence="2 4" id="KW-0479">Metal-binding</keyword>
<evidence type="ECO:0000256" key="3">
    <source>
        <dbReference type="ARBA" id="ARBA00023004"/>
    </source>
</evidence>
<protein>
    <recommendedName>
        <fullName evidence="6">Cytochrome c domain-containing protein</fullName>
    </recommendedName>
</protein>
<dbReference type="SUPFAM" id="SSF46626">
    <property type="entry name" value="Cytochrome c"/>
    <property type="match status" value="1"/>
</dbReference>
<proteinExistence type="predicted"/>
<dbReference type="PANTHER" id="PTHR35889">
    <property type="entry name" value="CYCLOINULO-OLIGOSACCHARIDE FRUCTANOTRANSFERASE-RELATED"/>
    <property type="match status" value="1"/>
</dbReference>
<evidence type="ECO:0000259" key="6">
    <source>
        <dbReference type="PROSITE" id="PS51007"/>
    </source>
</evidence>
<feature type="region of interest" description="Disordered" evidence="5">
    <location>
        <begin position="386"/>
        <end position="406"/>
    </location>
</feature>
<evidence type="ECO:0000256" key="4">
    <source>
        <dbReference type="PROSITE-ProRule" id="PRU00433"/>
    </source>
</evidence>
<name>A0A2S8G9V0_9BACT</name>
<dbReference type="Proteomes" id="UP000240009">
    <property type="component" value="Unassembled WGS sequence"/>
</dbReference>
<comment type="caution">
    <text evidence="7">The sequence shown here is derived from an EMBL/GenBank/DDBJ whole genome shotgun (WGS) entry which is preliminary data.</text>
</comment>
<dbReference type="AlphaFoldDB" id="A0A2S8G9V0"/>
<dbReference type="PANTHER" id="PTHR35889:SF3">
    <property type="entry name" value="F-BOX DOMAIN-CONTAINING PROTEIN"/>
    <property type="match status" value="1"/>
</dbReference>
<evidence type="ECO:0000256" key="1">
    <source>
        <dbReference type="ARBA" id="ARBA00022617"/>
    </source>
</evidence>
<accession>A0A2S8G9V0</accession>
<keyword evidence="1 4" id="KW-0349">Heme</keyword>
<dbReference type="GO" id="GO:0020037">
    <property type="term" value="F:heme binding"/>
    <property type="evidence" value="ECO:0007669"/>
    <property type="project" value="InterPro"/>
</dbReference>
<keyword evidence="3 4" id="KW-0408">Iron</keyword>
<dbReference type="InterPro" id="IPR009056">
    <property type="entry name" value="Cyt_c-like_dom"/>
</dbReference>
<sequence length="1011" mass="112856">MSLRRALFPLLTLLAAVGLDGREVVAQSSIDFNRDIRPIFAARCFACHGPDESHREADLRLDERDAAIDYGAIVPNAPDESLLIERILSDDPDLQMPPPHTNDTLTAEQKEKFRQWIKEGAAYAEHWAFVPPQKPPVPEVADTSWPRSDIDRFVLARLEKEGLEPSAEADKYALVRRVYLDLIGLPPTPAEADTFVNDQDPEAYEKLVDRLLASPHYGERWARDWLDLARYSDTNGYEKDRPRSIWPYRDWVIRAINEDMPFDQFTIEQIAGDMLPDATESQKIATGFHRNTMLNEEGGIDPLEYRFYAMVDRVATTGTVWLGLTVGCAQCHTHKYDPITHTDYYSFMALMNNADEPDFRIKSADIVKRREEINAQIKRLTAELAGQFPPAEGEGNEGERRQANLQAKRSQWLDTAQKDATPWKTLAATKLESNLPKLESLPDHSILSSGDITKRDVFTVTYSIDASQLPVTALRLEVMADPRLPAGGPGRAYYEGREGDFFLSELSAQFGGQPVKLDGASHSYGKISIGSGSADAANVLDGNGSTGWSTAEREGESHQLVVNLPQPITTAGELTVELLFERHFAASVGRFRVSAASVDRPVVAKVMPVEVESLLAKTSEELTTEQQEQIRHYYLSIAPELVDARKPIDALRKKLPAFPMTLVMEERPRDNPRPTFLHHRGEYLSPKEAVTPRVPEFLGDDASPGPTNRLELARWLVGNENPLTARVVVNRAWQALFGRGLAESSGDFGTQSDPPSHPQLLDYLACSLMENGWSMKDLHRQMVLSATYRQTADASQEQRANDPANRLLARGPRFRVDAEIVRDIMLMASGSFSDKMYGPGVYPPQPESVTSLAYGDFKWKPSTGKDRYRRSIYTFSKRTTPFAAFAVFDAPSGEVCTAQRDRSNTPLQALTLLNDAMYIELAQALAAAARHEAATPEAIAENIFRRLVTRPPGQDEMKAILSYRNQQLARLQSGEINVQEICSDKSSTPEQAAWVMVARSLMNLDEAVTKP</sequence>
<dbReference type="InterPro" id="IPR036909">
    <property type="entry name" value="Cyt_c-like_dom_sf"/>
</dbReference>
<dbReference type="PROSITE" id="PS51007">
    <property type="entry name" value="CYTC"/>
    <property type="match status" value="1"/>
</dbReference>
<evidence type="ECO:0000313" key="8">
    <source>
        <dbReference type="Proteomes" id="UP000240009"/>
    </source>
</evidence>
<dbReference type="RefSeq" id="WP_105349608.1">
    <property type="nucleotide sequence ID" value="NZ_PUIA01000003.1"/>
</dbReference>
<dbReference type="InterPro" id="IPR011429">
    <property type="entry name" value="Cyt_c_Planctomycete-type"/>
</dbReference>
<dbReference type="EMBL" id="PUIA01000003">
    <property type="protein sequence ID" value="PQO41242.1"/>
    <property type="molecule type" value="Genomic_DNA"/>
</dbReference>
<gene>
    <name evidence="7" type="ORF">C5Y96_00565</name>
</gene>
<organism evidence="7 8">
    <name type="scientific">Blastopirellula marina</name>
    <dbReference type="NCBI Taxonomy" id="124"/>
    <lineage>
        <taxon>Bacteria</taxon>
        <taxon>Pseudomonadati</taxon>
        <taxon>Planctomycetota</taxon>
        <taxon>Planctomycetia</taxon>
        <taxon>Pirellulales</taxon>
        <taxon>Pirellulaceae</taxon>
        <taxon>Blastopirellula</taxon>
    </lineage>
</organism>
<dbReference type="Pfam" id="PF07635">
    <property type="entry name" value="PSCyt1"/>
    <property type="match status" value="1"/>
</dbReference>